<feature type="signal peptide" evidence="2">
    <location>
        <begin position="1"/>
        <end position="32"/>
    </location>
</feature>
<keyword evidence="5" id="KW-1185">Reference proteome</keyword>
<dbReference type="AlphaFoldDB" id="A0A7J0BQ18"/>
<dbReference type="SUPFAM" id="SSF53850">
    <property type="entry name" value="Periplasmic binding protein-like II"/>
    <property type="match status" value="1"/>
</dbReference>
<comment type="caution">
    <text evidence="4">The sequence shown here is derived from an EMBL/GenBank/DDBJ whole genome shotgun (WGS) entry which is preliminary data.</text>
</comment>
<keyword evidence="1 2" id="KW-0732">Signal</keyword>
<dbReference type="PANTHER" id="PTHR35936:SF17">
    <property type="entry name" value="ARGININE-BINDING EXTRACELLULAR PROTEIN ARTP"/>
    <property type="match status" value="1"/>
</dbReference>
<reference evidence="4 5" key="1">
    <citation type="submission" date="2020-05" db="EMBL/GenBank/DDBJ databases">
        <title>Draft genome sequence of Desulfovibrio psychrotolerans JS1T.</title>
        <authorList>
            <person name="Ueno A."/>
            <person name="Tamazawa S."/>
            <person name="Tamamura S."/>
            <person name="Murakami T."/>
            <person name="Kiyama T."/>
            <person name="Inomata H."/>
            <person name="Amano Y."/>
            <person name="Miyakawa K."/>
            <person name="Tamaki H."/>
            <person name="Naganuma T."/>
            <person name="Kaneko K."/>
        </authorList>
    </citation>
    <scope>NUCLEOTIDE SEQUENCE [LARGE SCALE GENOMIC DNA]</scope>
    <source>
        <strain evidence="4 5">JS1</strain>
    </source>
</reference>
<dbReference type="Pfam" id="PF00497">
    <property type="entry name" value="SBP_bac_3"/>
    <property type="match status" value="1"/>
</dbReference>
<proteinExistence type="predicted"/>
<dbReference type="EMBL" id="BLVP01000001">
    <property type="protein sequence ID" value="GFM35361.1"/>
    <property type="molecule type" value="Genomic_DNA"/>
</dbReference>
<dbReference type="PANTHER" id="PTHR35936">
    <property type="entry name" value="MEMBRANE-BOUND LYTIC MUREIN TRANSGLYCOSYLASE F"/>
    <property type="match status" value="1"/>
</dbReference>
<organism evidence="4 5">
    <name type="scientific">Desulfovibrio psychrotolerans</name>
    <dbReference type="NCBI Taxonomy" id="415242"/>
    <lineage>
        <taxon>Bacteria</taxon>
        <taxon>Pseudomonadati</taxon>
        <taxon>Thermodesulfobacteriota</taxon>
        <taxon>Desulfovibrionia</taxon>
        <taxon>Desulfovibrionales</taxon>
        <taxon>Desulfovibrionaceae</taxon>
        <taxon>Desulfovibrio</taxon>
    </lineage>
</organism>
<evidence type="ECO:0000313" key="5">
    <source>
        <dbReference type="Proteomes" id="UP000503820"/>
    </source>
</evidence>
<evidence type="ECO:0000313" key="4">
    <source>
        <dbReference type="EMBL" id="GFM35361.1"/>
    </source>
</evidence>
<evidence type="ECO:0000256" key="2">
    <source>
        <dbReference type="SAM" id="SignalP"/>
    </source>
</evidence>
<feature type="domain" description="Solute-binding protein family 3/N-terminal" evidence="3">
    <location>
        <begin position="37"/>
        <end position="285"/>
    </location>
</feature>
<dbReference type="Gene3D" id="3.40.190.10">
    <property type="entry name" value="Periplasmic binding protein-like II"/>
    <property type="match status" value="2"/>
</dbReference>
<dbReference type="SMART" id="SM00062">
    <property type="entry name" value="PBPb"/>
    <property type="match status" value="1"/>
</dbReference>
<dbReference type="Proteomes" id="UP000503820">
    <property type="component" value="Unassembled WGS sequence"/>
</dbReference>
<accession>A0A7J0BQ18</accession>
<gene>
    <name evidence="4" type="ORF">DSM19430T_00450</name>
</gene>
<dbReference type="RefSeq" id="WP_174408091.1">
    <property type="nucleotide sequence ID" value="NZ_BLVP01000001.1"/>
</dbReference>
<sequence>MHNKFHSRGRLLIQCFLGFFLCAITFAPAARAVTPEEISARGELRHLGLPYANFVTGQQDGLDTDLMRLFAKHLGAKYVFVETQWDTMFADLTGRPQSPGGPAPAEPRGDILASGITIFPWREKLARFSTPTFPTQVWLVTNAQSPLAPITPGASVEADIKSVRALLKGISVLGKAHTCTDPTLYNLEDEGARIVISEMNLNMLAPAILRDEADAVLLDVPDALVALSKWPGQFKIIGPISDEQRMGVAFAPESKALQESFNAFFRRSLLDGTYEMLVKKYYPDAIAYFQTYFGQLLNDQLP</sequence>
<protein>
    <submittedName>
        <fullName evidence="4">ABC transporter substrate-binding protein</fullName>
    </submittedName>
</protein>
<evidence type="ECO:0000256" key="1">
    <source>
        <dbReference type="ARBA" id="ARBA00022729"/>
    </source>
</evidence>
<evidence type="ECO:0000259" key="3">
    <source>
        <dbReference type="SMART" id="SM00062"/>
    </source>
</evidence>
<name>A0A7J0BQ18_9BACT</name>
<dbReference type="InterPro" id="IPR001638">
    <property type="entry name" value="Solute-binding_3/MltF_N"/>
</dbReference>
<feature type="chain" id="PRO_5029533782" evidence="2">
    <location>
        <begin position="33"/>
        <end position="302"/>
    </location>
</feature>